<dbReference type="GO" id="GO:0008851">
    <property type="term" value="F:ethanolamine ammonia-lyase activity"/>
    <property type="evidence" value="ECO:0007669"/>
    <property type="project" value="UniProtKB-UniRule"/>
</dbReference>
<feature type="binding site" evidence="8">
    <location>
        <position position="245"/>
    </location>
    <ligand>
        <name>adenosylcob(III)alamin</name>
        <dbReference type="ChEBI" id="CHEBI:18408"/>
    </ligand>
</feature>
<evidence type="ECO:0000256" key="4">
    <source>
        <dbReference type="ARBA" id="ARBA00024446"/>
    </source>
</evidence>
<comment type="catalytic activity">
    <reaction evidence="5 8">
        <text>ethanolamine = acetaldehyde + NH4(+)</text>
        <dbReference type="Rhea" id="RHEA:15313"/>
        <dbReference type="ChEBI" id="CHEBI:15343"/>
        <dbReference type="ChEBI" id="CHEBI:28938"/>
        <dbReference type="ChEBI" id="CHEBI:57603"/>
        <dbReference type="EC" id="4.3.1.7"/>
    </reaction>
</comment>
<keyword evidence="1 8" id="KW-0846">Cobalamin</keyword>
<dbReference type="eggNOG" id="COG4302">
    <property type="taxonomic scope" value="Bacteria"/>
</dbReference>
<evidence type="ECO:0000313" key="11">
    <source>
        <dbReference type="Proteomes" id="UP000001556"/>
    </source>
</evidence>
<evidence type="ECO:0000256" key="8">
    <source>
        <dbReference type="HAMAP-Rule" id="MF_00601"/>
    </source>
</evidence>
<dbReference type="PANTHER" id="PTHR39330:SF1">
    <property type="entry name" value="ETHANOLAMINE AMMONIA-LYASE SMALL SUBUNIT"/>
    <property type="match status" value="1"/>
</dbReference>
<dbReference type="GO" id="GO:0031471">
    <property type="term" value="C:ethanolamine degradation polyhedral organelle"/>
    <property type="evidence" value="ECO:0007669"/>
    <property type="project" value="UniProtKB-UniRule"/>
</dbReference>
<protein>
    <recommendedName>
        <fullName evidence="7 8">Ethanolamine ammonia-lyase small subunit</fullName>
        <shortName evidence="8">EAL small subunit</shortName>
        <ecNumber evidence="6 8">4.3.1.7</ecNumber>
    </recommendedName>
</protein>
<dbReference type="EMBL" id="CP000612">
    <property type="protein sequence ID" value="ABO49830.1"/>
    <property type="molecule type" value="Genomic_DNA"/>
</dbReference>
<dbReference type="FunFam" id="3.40.50.11240:FF:000001">
    <property type="entry name" value="Ethanolamine ammonia-lyase light chain"/>
    <property type="match status" value="1"/>
</dbReference>
<name>A4J427_DESRM</name>
<dbReference type="AlphaFoldDB" id="A4J427"/>
<dbReference type="STRING" id="349161.Dred_1296"/>
<dbReference type="Proteomes" id="UP000001556">
    <property type="component" value="Chromosome"/>
</dbReference>
<dbReference type="InterPro" id="IPR009246">
    <property type="entry name" value="EutC"/>
</dbReference>
<evidence type="ECO:0000256" key="9">
    <source>
        <dbReference type="SAM" id="MobiDB-lite"/>
    </source>
</evidence>
<dbReference type="EC" id="4.3.1.7" evidence="6 8"/>
<feature type="region of interest" description="Disordered" evidence="9">
    <location>
        <begin position="16"/>
        <end position="44"/>
    </location>
</feature>
<comment type="similarity">
    <text evidence="8">Belongs to the EutC family.</text>
</comment>
<evidence type="ECO:0000256" key="6">
    <source>
        <dbReference type="ARBA" id="ARBA00067005"/>
    </source>
</evidence>
<dbReference type="Gene3D" id="3.40.50.11240">
    <property type="entry name" value="Ethanolamine ammonia-lyase light chain (EutC)"/>
    <property type="match status" value="1"/>
</dbReference>
<dbReference type="RefSeq" id="WP_011877653.1">
    <property type="nucleotide sequence ID" value="NC_009253.1"/>
</dbReference>
<dbReference type="Gene3D" id="1.10.30.40">
    <property type="entry name" value="Ethanolamine ammonia-lyase light chain (EutC), N-terminal domain"/>
    <property type="match status" value="1"/>
</dbReference>
<dbReference type="InterPro" id="IPR042251">
    <property type="entry name" value="EutC_C"/>
</dbReference>
<comment type="function">
    <text evidence="8">Catalyzes the deamination of various vicinal amino-alcohols to oxo compounds. Allows this organism to utilize ethanolamine as the sole source of nitrogen and carbon in the presence of external vitamin B12.</text>
</comment>
<dbReference type="HAMAP" id="MF_00601">
    <property type="entry name" value="EutC"/>
    <property type="match status" value="1"/>
</dbReference>
<evidence type="ECO:0000313" key="10">
    <source>
        <dbReference type="EMBL" id="ABO49830.1"/>
    </source>
</evidence>
<comment type="subcellular location">
    <subcellularLocation>
        <location evidence="8">Bacterial microcompartment</location>
    </subcellularLocation>
</comment>
<keyword evidence="2 8" id="KW-0456">Lyase</keyword>
<reference evidence="10 11" key="1">
    <citation type="submission" date="2007-03" db="EMBL/GenBank/DDBJ databases">
        <title>Complete sequence of Desulfotomaculum reducens MI-1.</title>
        <authorList>
            <consortium name="US DOE Joint Genome Institute"/>
            <person name="Copeland A."/>
            <person name="Lucas S."/>
            <person name="Lapidus A."/>
            <person name="Barry K."/>
            <person name="Detter J.C."/>
            <person name="Glavina del Rio T."/>
            <person name="Hammon N."/>
            <person name="Israni S."/>
            <person name="Dalin E."/>
            <person name="Tice H."/>
            <person name="Pitluck S."/>
            <person name="Sims D."/>
            <person name="Brettin T."/>
            <person name="Bruce D."/>
            <person name="Han C."/>
            <person name="Tapia R."/>
            <person name="Schmutz J."/>
            <person name="Larimer F."/>
            <person name="Land M."/>
            <person name="Hauser L."/>
            <person name="Kyrpides N."/>
            <person name="Kim E."/>
            <person name="Tebo B.M."/>
            <person name="Richardson P."/>
        </authorList>
    </citation>
    <scope>NUCLEOTIDE SEQUENCE [LARGE SCALE GENOMIC DNA]</scope>
    <source>
        <strain evidence="10 11">MI-1</strain>
    </source>
</reference>
<dbReference type="UniPathway" id="UPA00560"/>
<keyword evidence="4 8" id="KW-1283">Bacterial microcompartment</keyword>
<accession>A4J427</accession>
<gene>
    <name evidence="8" type="primary">eutC</name>
    <name evidence="10" type="ordered locus">Dred_1296</name>
</gene>
<organism evidence="10 11">
    <name type="scientific">Desulforamulus reducens (strain ATCC BAA-1160 / DSM 100696 / MI-1)</name>
    <name type="common">Desulfotomaculum reducens</name>
    <dbReference type="NCBI Taxonomy" id="349161"/>
    <lineage>
        <taxon>Bacteria</taxon>
        <taxon>Bacillati</taxon>
        <taxon>Bacillota</taxon>
        <taxon>Clostridia</taxon>
        <taxon>Eubacteriales</taxon>
        <taxon>Peptococcaceae</taxon>
        <taxon>Desulforamulus</taxon>
    </lineage>
</organism>
<feature type="compositionally biased region" description="Basic and acidic residues" evidence="9">
    <location>
        <begin position="21"/>
        <end position="36"/>
    </location>
</feature>
<evidence type="ECO:0000256" key="5">
    <source>
        <dbReference type="ARBA" id="ARBA00052081"/>
    </source>
</evidence>
<dbReference type="GO" id="GO:0009350">
    <property type="term" value="C:ethanolamine ammonia-lyase complex"/>
    <property type="evidence" value="ECO:0007669"/>
    <property type="project" value="UniProtKB-UniRule"/>
</dbReference>
<comment type="subunit">
    <text evidence="8">The basic unit is a heterodimer which dimerizes to form tetramers. The heterotetramers trimerize; 6 large subunits form a core ring with 6 small subunits projecting outwards.</text>
</comment>
<evidence type="ECO:0000256" key="7">
    <source>
        <dbReference type="ARBA" id="ARBA00069181"/>
    </source>
</evidence>
<dbReference type="Pfam" id="PF05985">
    <property type="entry name" value="EutC"/>
    <property type="match status" value="1"/>
</dbReference>
<dbReference type="GO" id="GO:0031419">
    <property type="term" value="F:cobalamin binding"/>
    <property type="evidence" value="ECO:0007669"/>
    <property type="project" value="UniProtKB-UniRule"/>
</dbReference>
<evidence type="ECO:0000256" key="1">
    <source>
        <dbReference type="ARBA" id="ARBA00022628"/>
    </source>
</evidence>
<sequence>MIEEQIRQIVQAVISQMTGDEADKPQRGDAKTEPKAPDISVEKSTPPCCGSILEDVADEDLEDLSAIDLQKEILIPNPADPAALAYFKQSTPARIGVWRCGARPLTRTLLRFRADHATAQDAVFKEVDEEVLNKFDLVRVQTKITDKDQYLTRPDLGRQLLDEDLQKILQNCPKNPQVQIVIADGLSSRAVEANLEDILPSLKQGLAAQNLKTGKDIFVKFGRVDVMDQIGKALDAEVVVLLVGERPGLGTSESMSAYMVYKPGPQTVVADHTVVSNIHKGGTPPAEAGAHLATVVRKIYDAKLSGVKLTLQ</sequence>
<dbReference type="GO" id="GO:0006520">
    <property type="term" value="P:amino acid metabolic process"/>
    <property type="evidence" value="ECO:0007669"/>
    <property type="project" value="InterPro"/>
</dbReference>
<proteinExistence type="inferred from homology"/>
<comment type="cofactor">
    <cofactor evidence="8">
        <name>adenosylcob(III)alamin</name>
        <dbReference type="ChEBI" id="CHEBI:18408"/>
    </cofactor>
    <text evidence="8">Binds between the large and small subunits.</text>
</comment>
<dbReference type="GO" id="GO:0046336">
    <property type="term" value="P:ethanolamine catabolic process"/>
    <property type="evidence" value="ECO:0007669"/>
    <property type="project" value="UniProtKB-UniRule"/>
</dbReference>
<dbReference type="NCBIfam" id="NF003971">
    <property type="entry name" value="PRK05465.1"/>
    <property type="match status" value="1"/>
</dbReference>
<keyword evidence="3 8" id="KW-0170">Cobalt</keyword>
<comment type="pathway">
    <text evidence="8">Amine and polyamine degradation; ethanolamine degradation.</text>
</comment>
<feature type="binding site" evidence="8">
    <location>
        <position position="224"/>
    </location>
    <ligand>
        <name>adenosylcob(III)alamin</name>
        <dbReference type="ChEBI" id="CHEBI:18408"/>
    </ligand>
</feature>
<dbReference type="InterPro" id="IPR042255">
    <property type="entry name" value="EutC_N"/>
</dbReference>
<evidence type="ECO:0000256" key="3">
    <source>
        <dbReference type="ARBA" id="ARBA00023285"/>
    </source>
</evidence>
<dbReference type="HOGENOM" id="CLU_068224_0_0_9"/>
<evidence type="ECO:0000256" key="2">
    <source>
        <dbReference type="ARBA" id="ARBA00023239"/>
    </source>
</evidence>
<dbReference type="PANTHER" id="PTHR39330">
    <property type="entry name" value="ETHANOLAMINE AMMONIA-LYASE LIGHT CHAIN"/>
    <property type="match status" value="1"/>
</dbReference>
<keyword evidence="11" id="KW-1185">Reference proteome</keyword>
<dbReference type="KEGG" id="drm:Dred_1296"/>